<name>A0A1Z4J9C1_LEPBY</name>
<organism evidence="2 3">
    <name type="scientific">Leptolyngbya boryana NIES-2135</name>
    <dbReference type="NCBI Taxonomy" id="1973484"/>
    <lineage>
        <taxon>Bacteria</taxon>
        <taxon>Bacillati</taxon>
        <taxon>Cyanobacteriota</taxon>
        <taxon>Cyanophyceae</taxon>
        <taxon>Leptolyngbyales</taxon>
        <taxon>Leptolyngbyaceae</taxon>
        <taxon>Leptolyngbya group</taxon>
        <taxon>Leptolyngbya</taxon>
    </lineage>
</organism>
<evidence type="ECO:0000313" key="3">
    <source>
        <dbReference type="Proteomes" id="UP000217895"/>
    </source>
</evidence>
<reference evidence="2 3" key="1">
    <citation type="submission" date="2017-06" db="EMBL/GenBank/DDBJ databases">
        <title>Genome sequencing of cyanobaciteial culture collection at National Institute for Environmental Studies (NIES).</title>
        <authorList>
            <person name="Hirose Y."/>
            <person name="Shimura Y."/>
            <person name="Fujisawa T."/>
            <person name="Nakamura Y."/>
            <person name="Kawachi M."/>
        </authorList>
    </citation>
    <scope>NUCLEOTIDE SEQUENCE [LARGE SCALE GENOMIC DNA]</scope>
    <source>
        <strain evidence="2 3">NIES-2135</strain>
    </source>
</reference>
<proteinExistence type="predicted"/>
<dbReference type="GO" id="GO:0016746">
    <property type="term" value="F:acyltransferase activity"/>
    <property type="evidence" value="ECO:0007669"/>
    <property type="project" value="UniProtKB-KW"/>
</dbReference>
<keyword evidence="2" id="KW-0012">Acyltransferase</keyword>
<dbReference type="Proteomes" id="UP000217895">
    <property type="component" value="Chromosome"/>
</dbReference>
<evidence type="ECO:0000313" key="2">
    <source>
        <dbReference type="EMBL" id="BAY53359.1"/>
    </source>
</evidence>
<dbReference type="SMART" id="SM00563">
    <property type="entry name" value="PlsC"/>
    <property type="match status" value="1"/>
</dbReference>
<dbReference type="EMBL" id="AP018203">
    <property type="protein sequence ID" value="BAY53359.1"/>
    <property type="molecule type" value="Genomic_DNA"/>
</dbReference>
<dbReference type="SUPFAM" id="SSF69593">
    <property type="entry name" value="Glycerol-3-phosphate (1)-acyltransferase"/>
    <property type="match status" value="1"/>
</dbReference>
<keyword evidence="3" id="KW-1185">Reference proteome</keyword>
<protein>
    <submittedName>
        <fullName evidence="2">Phospholipid/glycerol acyltransferase</fullName>
    </submittedName>
</protein>
<dbReference type="AlphaFoldDB" id="A0A1Z4J9C1"/>
<dbReference type="InterPro" id="IPR002123">
    <property type="entry name" value="Plipid/glycerol_acylTrfase"/>
</dbReference>
<feature type="domain" description="Phospholipid/glycerol acyltransferase" evidence="1">
    <location>
        <begin position="66"/>
        <end position="210"/>
    </location>
</feature>
<keyword evidence="2" id="KW-0808">Transferase</keyword>
<gene>
    <name evidence="2" type="ORF">NIES2135_01630</name>
</gene>
<sequence length="449" mass="51399">MSRPRQFVQPPLEFIPPDLNMSILRGMRSILPFWMRHRTAISRIEAIQVEKLVDLYEQFQSGKIRLLMAFRHPSSDDPFCLMYLMHYLLPRTARRQGIRLRLPTHSHFMYDRGIPLWAGSRVGWIYSKLGGTPIHRGKLDRVGLRSARDLLANGQFPLMAAPEGATNGHNEIVSPLEPGIAQMGFWCVEDLQKANRNEEVIIVPIGIQYHYVKRDWTPVDQLLGELETDTGITPKNPDRYARLYTIAEHMLTVMESFYKKFYHQDLPSVEHAEPNARLALRLQVLMDSALTVAEQYFDIQPKGSVIDRCRRLEQAAWDLIFREDLKLGELSPVDRGLADRVAEEASLRIWHMRLVESFVAVTGRYVIEKPSLDRFAETTLLLWDMITRIKGGDAFKRPKLGKQSVLITVGDPISVSDRAAATKGDRRATKQAVADLTQDLQTAMEKMIL</sequence>
<evidence type="ECO:0000259" key="1">
    <source>
        <dbReference type="SMART" id="SM00563"/>
    </source>
</evidence>
<accession>A0A1Z4J9C1</accession>